<proteinExistence type="predicted"/>
<reference evidence="1" key="1">
    <citation type="submission" date="2022-07" db="EMBL/GenBank/DDBJ databases">
        <title>Genome Sequence of Phlebia brevispora.</title>
        <authorList>
            <person name="Buettner E."/>
        </authorList>
    </citation>
    <scope>NUCLEOTIDE SEQUENCE</scope>
    <source>
        <strain evidence="1">MPL23</strain>
    </source>
</reference>
<keyword evidence="2" id="KW-1185">Reference proteome</keyword>
<accession>A0ACC1TDK4</accession>
<evidence type="ECO:0000313" key="2">
    <source>
        <dbReference type="Proteomes" id="UP001148662"/>
    </source>
</evidence>
<sequence>MTAVLAMHPSQEIAKAVEEQHPRDNASDPAIFRRRRYAYTIEELRYIRRLAPLESLPRSLVRTPQSSHPPQMHYALLLTDAAKEMLLNLAAERQFTTYACKFADDDSDLDLDSDSEDDSDEVDEFVTLDLVAGSIVDDLGVKLPVSQFIDRVMTPNNSFAFCFTLYTNYELNRAPSSEDIEKIQSYLGLIDRPFWYPNAFRFQWVE</sequence>
<dbReference type="EMBL" id="JANHOG010000066">
    <property type="protein sequence ID" value="KAJ3558786.1"/>
    <property type="molecule type" value="Genomic_DNA"/>
</dbReference>
<protein>
    <submittedName>
        <fullName evidence="1">Uncharacterized protein</fullName>
    </submittedName>
</protein>
<gene>
    <name evidence="1" type="ORF">NM688_g727</name>
</gene>
<name>A0ACC1TDK4_9APHY</name>
<dbReference type="Proteomes" id="UP001148662">
    <property type="component" value="Unassembled WGS sequence"/>
</dbReference>
<comment type="caution">
    <text evidence="1">The sequence shown here is derived from an EMBL/GenBank/DDBJ whole genome shotgun (WGS) entry which is preliminary data.</text>
</comment>
<evidence type="ECO:0000313" key="1">
    <source>
        <dbReference type="EMBL" id="KAJ3558786.1"/>
    </source>
</evidence>
<organism evidence="1 2">
    <name type="scientific">Phlebia brevispora</name>
    <dbReference type="NCBI Taxonomy" id="194682"/>
    <lineage>
        <taxon>Eukaryota</taxon>
        <taxon>Fungi</taxon>
        <taxon>Dikarya</taxon>
        <taxon>Basidiomycota</taxon>
        <taxon>Agaricomycotina</taxon>
        <taxon>Agaricomycetes</taxon>
        <taxon>Polyporales</taxon>
        <taxon>Meruliaceae</taxon>
        <taxon>Phlebia</taxon>
    </lineage>
</organism>